<evidence type="ECO:0000313" key="2">
    <source>
        <dbReference type="EMBL" id="MBW4332147.1"/>
    </source>
</evidence>
<dbReference type="EMBL" id="JAHWZX010000019">
    <property type="protein sequence ID" value="MBW4332147.1"/>
    <property type="molecule type" value="Genomic_DNA"/>
</dbReference>
<dbReference type="InterPro" id="IPR002912">
    <property type="entry name" value="ACT_dom"/>
</dbReference>
<comment type="caution">
    <text evidence="2">The sequence shown here is derived from an EMBL/GenBank/DDBJ whole genome shotgun (WGS) entry which is preliminary data.</text>
</comment>
<feature type="domain" description="ACT" evidence="1">
    <location>
        <begin position="6"/>
        <end position="80"/>
    </location>
</feature>
<keyword evidence="3" id="KW-1185">Reference proteome</keyword>
<dbReference type="PROSITE" id="PS51671">
    <property type="entry name" value="ACT"/>
    <property type="match status" value="1"/>
</dbReference>
<dbReference type="Proteomes" id="UP001197214">
    <property type="component" value="Unassembled WGS sequence"/>
</dbReference>
<organism evidence="2 3">
    <name type="scientific">Stakelama flava</name>
    <dbReference type="NCBI Taxonomy" id="2860338"/>
    <lineage>
        <taxon>Bacteria</taxon>
        <taxon>Pseudomonadati</taxon>
        <taxon>Pseudomonadota</taxon>
        <taxon>Alphaproteobacteria</taxon>
        <taxon>Sphingomonadales</taxon>
        <taxon>Sphingomonadaceae</taxon>
        <taxon>Stakelama</taxon>
    </lineage>
</organism>
<proteinExistence type="predicted"/>
<reference evidence="2 3" key="1">
    <citation type="submission" date="2021-07" db="EMBL/GenBank/DDBJ databases">
        <title>Stakelama flava sp. nov., a novel endophytic bacterium isolated from branch of Kandelia candel.</title>
        <authorList>
            <person name="Tuo L."/>
        </authorList>
    </citation>
    <scope>NUCLEOTIDE SEQUENCE [LARGE SCALE GENOMIC DNA]</scope>
    <source>
        <strain evidence="2 3">CBK3Z-3</strain>
    </source>
</reference>
<accession>A0ABS6XPK5</accession>
<evidence type="ECO:0000259" key="1">
    <source>
        <dbReference type="PROSITE" id="PS51671"/>
    </source>
</evidence>
<name>A0ABS6XPK5_9SPHN</name>
<protein>
    <recommendedName>
        <fullName evidence="1">ACT domain-containing protein</fullName>
    </recommendedName>
</protein>
<dbReference type="RefSeq" id="WP_219239270.1">
    <property type="nucleotide sequence ID" value="NZ_JAHWZX010000019.1"/>
</dbReference>
<sequence length="85" mass="8889">MTSAAAFLVEAESGAALLCRLVGLLAQRDLQIHELEARPRRAGTSEIRIVLTGLAAHEAQIVAAKMERMIGVSAVRLDPAAAVAA</sequence>
<evidence type="ECO:0000313" key="3">
    <source>
        <dbReference type="Proteomes" id="UP001197214"/>
    </source>
</evidence>
<gene>
    <name evidence="2" type="ORF">KY084_14870</name>
</gene>